<keyword evidence="2" id="KW-1185">Reference proteome</keyword>
<dbReference type="RefSeq" id="WP_190825477.1">
    <property type="nucleotide sequence ID" value="NZ_CAWPPI010000013.1"/>
</dbReference>
<evidence type="ECO:0000313" key="1">
    <source>
        <dbReference type="EMBL" id="MBD2771187.1"/>
    </source>
</evidence>
<proteinExistence type="predicted"/>
<name>A0A8J6XJ35_9CYAN</name>
<evidence type="ECO:0000313" key="2">
    <source>
        <dbReference type="Proteomes" id="UP000629098"/>
    </source>
</evidence>
<gene>
    <name evidence="1" type="ORF">ICL16_03365</name>
</gene>
<accession>A0A8J6XJ35</accession>
<dbReference type="Proteomes" id="UP000629098">
    <property type="component" value="Unassembled WGS sequence"/>
</dbReference>
<organism evidence="1 2">
    <name type="scientific">Iningainema tapete BLCC-T55</name>
    <dbReference type="NCBI Taxonomy" id="2748662"/>
    <lineage>
        <taxon>Bacteria</taxon>
        <taxon>Bacillati</taxon>
        <taxon>Cyanobacteriota</taxon>
        <taxon>Cyanophyceae</taxon>
        <taxon>Nostocales</taxon>
        <taxon>Scytonemataceae</taxon>
        <taxon>Iningainema tapete</taxon>
    </lineage>
</organism>
<comment type="caution">
    <text evidence="1">The sequence shown here is derived from an EMBL/GenBank/DDBJ whole genome shotgun (WGS) entry which is preliminary data.</text>
</comment>
<sequence>MSRSTIANRRHLLFDKGLELRDYNATAVATTTSETAIEFAADKQLAYKAVILAGAYTGYAAGSAEWKISIEAATTVAGTYKEIGSCTADGTIKQFDIPLSGEWVEDLLPGALYIRATATAIGAPDALTYGAFLAC</sequence>
<reference evidence="1" key="1">
    <citation type="submission" date="2020-09" db="EMBL/GenBank/DDBJ databases">
        <title>Iningainema tapete sp. nov. (Scytonemataceae, Cyanobacteria) from greenhouses in central Florida (USA) produces two types of nodularin with biosynthetic potential for microcystin-LR and anabaenopeptins.</title>
        <authorList>
            <person name="Berthold D.E."/>
            <person name="Lefler F.W."/>
            <person name="Huang I.-S."/>
            <person name="Abdulla H."/>
            <person name="Zimba P.V."/>
            <person name="Laughinghouse H.D. IV."/>
        </authorList>
    </citation>
    <scope>NUCLEOTIDE SEQUENCE</scope>
    <source>
        <strain evidence="1">BLCCT55</strain>
    </source>
</reference>
<protein>
    <submittedName>
        <fullName evidence="1">Uncharacterized protein</fullName>
    </submittedName>
</protein>
<dbReference type="AlphaFoldDB" id="A0A8J6XJ35"/>
<dbReference type="EMBL" id="JACXAE010000013">
    <property type="protein sequence ID" value="MBD2771187.1"/>
    <property type="molecule type" value="Genomic_DNA"/>
</dbReference>